<name>A0A377FW83_9BACL</name>
<accession>A0A377FW83</accession>
<organism evidence="1 2">
    <name type="scientific">Exiguobacterium aurantiacum</name>
    <dbReference type="NCBI Taxonomy" id="33987"/>
    <lineage>
        <taxon>Bacteria</taxon>
        <taxon>Bacillati</taxon>
        <taxon>Bacillota</taxon>
        <taxon>Bacilli</taxon>
        <taxon>Bacillales</taxon>
        <taxon>Bacillales Family XII. Incertae Sedis</taxon>
        <taxon>Exiguobacterium</taxon>
    </lineage>
</organism>
<sequence length="304" mass="36080">MRIGKLRMLLEQYGEATLRDIIAEMYRHIPKNVIEEKEIDFMLGQFTRYKEQKSSDERHSLSQTIVLAERFVELAYDQLYLLPNQVMSERDQKNWYIHAKKIIRDLTYYAENDAEARTMYEEMFFLLSSSAGEEPLFTTSDPFRLLKLSQKVMLTQLIHYYRLDAPTSDVWIDRSLYTALHIPKDVDSTRIDLLSTLLAQPFTPSEWSLFHRRVASLCERTLAKAYVDDQALEDYQALKMLELELLVERGRLSEAEQKLFAEYIPFFSHRSEPFQVYIDLLESRGHLDETKRLRRLAKEKRIPF</sequence>
<dbReference type="EMBL" id="UGGP01000001">
    <property type="protein sequence ID" value="STO09089.1"/>
    <property type="molecule type" value="Genomic_DNA"/>
</dbReference>
<dbReference type="OrthoDB" id="2081419at2"/>
<evidence type="ECO:0000313" key="1">
    <source>
        <dbReference type="EMBL" id="STO09089.1"/>
    </source>
</evidence>
<gene>
    <name evidence="1" type="ORF">NCTC13163_02487</name>
</gene>
<dbReference type="AlphaFoldDB" id="A0A377FW83"/>
<protein>
    <submittedName>
        <fullName evidence="1">Uncharacterized protein</fullName>
    </submittedName>
</protein>
<reference evidence="1 2" key="1">
    <citation type="submission" date="2018-06" db="EMBL/GenBank/DDBJ databases">
        <authorList>
            <consortium name="Pathogen Informatics"/>
            <person name="Doyle S."/>
        </authorList>
    </citation>
    <scope>NUCLEOTIDE SEQUENCE [LARGE SCALE GENOMIC DNA]</scope>
    <source>
        <strain evidence="1 2">NCTC13163</strain>
    </source>
</reference>
<dbReference type="RefSeq" id="WP_024371690.1">
    <property type="nucleotide sequence ID" value="NZ_UGGP01000001.1"/>
</dbReference>
<dbReference type="Proteomes" id="UP000254060">
    <property type="component" value="Unassembled WGS sequence"/>
</dbReference>
<proteinExistence type="predicted"/>
<evidence type="ECO:0000313" key="2">
    <source>
        <dbReference type="Proteomes" id="UP000254060"/>
    </source>
</evidence>